<dbReference type="RefSeq" id="WP_033028849.1">
    <property type="nucleotide sequence ID" value="NZ_JJNZ01000017.1"/>
</dbReference>
<gene>
    <name evidence="1" type="ORF">DC53_05880</name>
</gene>
<dbReference type="Proteomes" id="UP000027154">
    <property type="component" value="Unassembled WGS sequence"/>
</dbReference>
<organism evidence="1 2">
    <name type="scientific">Pseudoalteromonas fuliginea</name>
    <dbReference type="NCBI Taxonomy" id="1872678"/>
    <lineage>
        <taxon>Bacteria</taxon>
        <taxon>Pseudomonadati</taxon>
        <taxon>Pseudomonadota</taxon>
        <taxon>Gammaproteobacteria</taxon>
        <taxon>Alteromonadales</taxon>
        <taxon>Pseudoalteromonadaceae</taxon>
        <taxon>Pseudoalteromonas</taxon>
    </lineage>
</organism>
<reference evidence="1 2" key="1">
    <citation type="submission" date="2014-04" db="EMBL/GenBank/DDBJ databases">
        <title>Pseudoalteromonas galatheae sp. nov., isolated from a deep-sea polychaete near Canal Concepcion, Chile.</title>
        <authorList>
            <person name="Machado H.R."/>
            <person name="Gram L."/>
            <person name="Vynne N.G."/>
        </authorList>
    </citation>
    <scope>NUCLEOTIDE SEQUENCE [LARGE SCALE GENOMIC DNA]</scope>
    <source>
        <strain evidence="1 2">KMM216</strain>
    </source>
</reference>
<dbReference type="EMBL" id="JJNZ01000017">
    <property type="protein sequence ID" value="KDC52228.1"/>
    <property type="molecule type" value="Genomic_DNA"/>
</dbReference>
<evidence type="ECO:0000313" key="1">
    <source>
        <dbReference type="EMBL" id="KDC52228.1"/>
    </source>
</evidence>
<name>A0ABD3YBE7_9GAMM</name>
<sequence>MSTSELNERLKSYFQRGDIPTQQEFGDLIDTATSSINNDRLPEQIDLTQIGENSSLKVKEVIANGAQITNIANNHLPSKIDLTQSGLVTDSSVKAGELIGDGAQITNIANNHLPPQIDLTQSGLVTDSSVKADELIGDGAKISNIANNHLPPQIDLTQSGLVTDSSVKAGEFIGDGAKISNIANNHLPPQIDLTQSGLVIDSSVKAGELIGDGAQITNIANNHLPPQIDLTQSGLVTDSSVKAGEFIGDGSGLINLPQIDLPSQIDLTQAGTVTDSSIKAGEFIGDGSGLINLPQIDLPSQIDLTQAGTVTDSRIEAGEFIGDGSGLINLPQIDLPSQIDLTQAGTMTDSRIEAGEFIGDGSGLINLPQIDLPSQVDLTQAGTVTDSRIEAGEFIGDGARLSNIQTTSLPIATFADIQMGDTSKLTTAQHGGWLNQKVEALTCPNLLPLLIACVETTQNIDIDNVPSEIDGYMLVDGDLVLLNAQTNKSENRIWQVNELSSSFSLQSVVRYEPVDMVHGDAVIITQGDIYKDQAFMLRAIYDNDADFEYQWKMTASLVTVGDGLIQSKNRFSVNFASANDLANGRVDKVIDSALLKQNLTSLGQQLQNQMLNINPQVHTTDFTIDANSIHFLDLTDDTTLTAIIDEKVTYFRVQDFSGTWGTNSQVILKFADNSSLTILLNSSHAYYDLYKVNDIFYSYDSTGKFFL</sequence>
<accession>A0ABD3YBE7</accession>
<evidence type="ECO:0000313" key="2">
    <source>
        <dbReference type="Proteomes" id="UP000027154"/>
    </source>
</evidence>
<proteinExistence type="predicted"/>
<protein>
    <submittedName>
        <fullName evidence="1">Uncharacterized protein</fullName>
    </submittedName>
</protein>
<comment type="caution">
    <text evidence="1">The sequence shown here is derived from an EMBL/GenBank/DDBJ whole genome shotgun (WGS) entry which is preliminary data.</text>
</comment>
<dbReference type="AlphaFoldDB" id="A0ABD3YBE7"/>